<dbReference type="EMBL" id="CP040449">
    <property type="protein sequence ID" value="QFI55133.1"/>
    <property type="molecule type" value="Genomic_DNA"/>
</dbReference>
<dbReference type="InterPro" id="IPR036105">
    <property type="entry name" value="DiNase_FeMo-co_biosyn_sf"/>
</dbReference>
<evidence type="ECO:0000256" key="2">
    <source>
        <dbReference type="SAM" id="MobiDB-lite"/>
    </source>
</evidence>
<feature type="domain" description="Dinitrogenase iron-molybdenum cofactor biosynthesis" evidence="3">
    <location>
        <begin position="19"/>
        <end position="94"/>
    </location>
</feature>
<organism evidence="4 5">
    <name type="scientific">Aeromonas simiae</name>
    <dbReference type="NCBI Taxonomy" id="218936"/>
    <lineage>
        <taxon>Bacteria</taxon>
        <taxon>Pseudomonadati</taxon>
        <taxon>Pseudomonadota</taxon>
        <taxon>Gammaproteobacteria</taxon>
        <taxon>Aeromonadales</taxon>
        <taxon>Aeromonadaceae</taxon>
        <taxon>Aeromonas</taxon>
    </lineage>
</organism>
<evidence type="ECO:0000256" key="1">
    <source>
        <dbReference type="ARBA" id="ARBA00023231"/>
    </source>
</evidence>
<gene>
    <name evidence="4" type="ORF">FE240_10840</name>
</gene>
<reference evidence="4 5" key="1">
    <citation type="submission" date="2019-05" db="EMBL/GenBank/DDBJ databases">
        <title>OXA-830, a novel chromosomally encoded expanded-spectrum class D beta-lactamase in Aeromonas simiae.</title>
        <authorList>
            <person name="Zhou W."/>
            <person name="Chen Q."/>
        </authorList>
    </citation>
    <scope>NUCLEOTIDE SEQUENCE [LARGE SCALE GENOMIC DNA]</scope>
    <source>
        <strain evidence="4 5">A6</strain>
    </source>
</reference>
<sequence length="167" mass="18149">MLFIRRAHMLIATPTEALRLTPHCAKAPEFVLQDQSGRLLGQLANPAGDGCQGRRALPEQLIARGVTHLVVRRIGEKMLARMLAAGLVVLRAERGWQPGQGVSEQWERLSDASQGAPSRQQQQRNCTSHQGAAHECGGQDGECHAKTHCCASRAATPLIPLRRKVAP</sequence>
<dbReference type="KEGG" id="asim:FE240_10840"/>
<dbReference type="Gene3D" id="3.30.420.130">
    <property type="entry name" value="Dinitrogenase iron-molybdenum cofactor biosynthesis domain"/>
    <property type="match status" value="1"/>
</dbReference>
<evidence type="ECO:0000313" key="5">
    <source>
        <dbReference type="Proteomes" id="UP000594034"/>
    </source>
</evidence>
<dbReference type="AlphaFoldDB" id="A0A5J6WZH7"/>
<evidence type="ECO:0000259" key="3">
    <source>
        <dbReference type="Pfam" id="PF02579"/>
    </source>
</evidence>
<feature type="compositionally biased region" description="Polar residues" evidence="2">
    <location>
        <begin position="111"/>
        <end position="130"/>
    </location>
</feature>
<dbReference type="SUPFAM" id="SSF53146">
    <property type="entry name" value="Nitrogenase accessory factor-like"/>
    <property type="match status" value="1"/>
</dbReference>
<protein>
    <recommendedName>
        <fullName evidence="3">Dinitrogenase iron-molybdenum cofactor biosynthesis domain-containing protein</fullName>
    </recommendedName>
</protein>
<proteinExistence type="predicted"/>
<dbReference type="InterPro" id="IPR003731">
    <property type="entry name" value="Di-Nase_FeMo-co_biosynth"/>
</dbReference>
<dbReference type="Pfam" id="PF02579">
    <property type="entry name" value="Nitro_FeMo-Co"/>
    <property type="match status" value="1"/>
</dbReference>
<feature type="region of interest" description="Disordered" evidence="2">
    <location>
        <begin position="110"/>
        <end position="133"/>
    </location>
</feature>
<evidence type="ECO:0000313" key="4">
    <source>
        <dbReference type="EMBL" id="QFI55133.1"/>
    </source>
</evidence>
<keyword evidence="5" id="KW-1185">Reference proteome</keyword>
<accession>A0A5J6WZH7</accession>
<keyword evidence="1" id="KW-0535">Nitrogen fixation</keyword>
<dbReference type="Proteomes" id="UP000594034">
    <property type="component" value="Chromosome"/>
</dbReference>
<name>A0A5J6WZH7_9GAMM</name>